<dbReference type="EMBL" id="BLAD01000109">
    <property type="protein sequence ID" value="GES05716.1"/>
    <property type="molecule type" value="Genomic_DNA"/>
</dbReference>
<dbReference type="SUPFAM" id="SSF53901">
    <property type="entry name" value="Thiolase-like"/>
    <property type="match status" value="2"/>
</dbReference>
<dbReference type="Gene3D" id="3.40.47.10">
    <property type="match status" value="1"/>
</dbReference>
<gene>
    <name evidence="2" type="ORF">Acor_77840</name>
</gene>
<organism evidence="2 3">
    <name type="scientific">Acrocarpospora corrugata</name>
    <dbReference type="NCBI Taxonomy" id="35763"/>
    <lineage>
        <taxon>Bacteria</taxon>
        <taxon>Bacillati</taxon>
        <taxon>Actinomycetota</taxon>
        <taxon>Actinomycetes</taxon>
        <taxon>Streptosporangiales</taxon>
        <taxon>Streptosporangiaceae</taxon>
        <taxon>Acrocarpospora</taxon>
    </lineage>
</organism>
<name>A0A5M3WA70_9ACTN</name>
<reference evidence="2 3" key="1">
    <citation type="submission" date="2019-10" db="EMBL/GenBank/DDBJ databases">
        <title>Whole genome shotgun sequence of Acrocarpospora corrugata NBRC 13972.</title>
        <authorList>
            <person name="Ichikawa N."/>
            <person name="Kimura A."/>
            <person name="Kitahashi Y."/>
            <person name="Komaki H."/>
            <person name="Oguchi A."/>
        </authorList>
    </citation>
    <scope>NUCLEOTIDE SEQUENCE [LARGE SCALE GENOMIC DNA]</scope>
    <source>
        <strain evidence="2 3">NBRC 13972</strain>
    </source>
</reference>
<dbReference type="InterPro" id="IPR016039">
    <property type="entry name" value="Thiolase-like"/>
</dbReference>
<dbReference type="GO" id="GO:0016746">
    <property type="term" value="F:acyltransferase activity"/>
    <property type="evidence" value="ECO:0007669"/>
    <property type="project" value="InterPro"/>
</dbReference>
<dbReference type="AlphaFoldDB" id="A0A5M3WA70"/>
<dbReference type="RefSeq" id="WP_155341693.1">
    <property type="nucleotide sequence ID" value="NZ_BAAABN010000005.1"/>
</dbReference>
<evidence type="ECO:0000313" key="2">
    <source>
        <dbReference type="EMBL" id="GES05716.1"/>
    </source>
</evidence>
<accession>A0A5M3WA70</accession>
<dbReference type="Pfam" id="PF22691">
    <property type="entry name" value="Thiolase_C_1"/>
    <property type="match status" value="1"/>
</dbReference>
<protein>
    <recommendedName>
        <fullName evidence="1">Thiolase C-terminal domain-containing protein</fullName>
    </recommendedName>
</protein>
<feature type="domain" description="Thiolase C-terminal" evidence="1">
    <location>
        <begin position="267"/>
        <end position="373"/>
    </location>
</feature>
<evidence type="ECO:0000259" key="1">
    <source>
        <dbReference type="Pfam" id="PF22691"/>
    </source>
</evidence>
<dbReference type="PANTHER" id="PTHR42870">
    <property type="entry name" value="ACETYL-COA C-ACETYLTRANSFERASE"/>
    <property type="match status" value="1"/>
</dbReference>
<keyword evidence="3" id="KW-1185">Reference proteome</keyword>
<dbReference type="OrthoDB" id="3208853at2"/>
<comment type="caution">
    <text evidence="2">The sequence shown here is derived from an EMBL/GenBank/DDBJ whole genome shotgun (WGS) entry which is preliminary data.</text>
</comment>
<proteinExistence type="predicted"/>
<dbReference type="Proteomes" id="UP000334990">
    <property type="component" value="Unassembled WGS sequence"/>
</dbReference>
<evidence type="ECO:0000313" key="3">
    <source>
        <dbReference type="Proteomes" id="UP000334990"/>
    </source>
</evidence>
<dbReference type="CDD" id="cd00829">
    <property type="entry name" value="SCP-x_thiolase"/>
    <property type="match status" value="1"/>
</dbReference>
<dbReference type="PANTHER" id="PTHR42870:SF1">
    <property type="entry name" value="NON-SPECIFIC LIPID-TRANSFER PROTEIN-LIKE 2"/>
    <property type="match status" value="1"/>
</dbReference>
<sequence length="391" mass="42148">MPDPDRLAALRDTVAIVGVGETDYPADYARARRGERYQDAYGYAAIAFRRALNDCGLSRNQIDGLIAGPSLAGERLGEVLGMDVRWADQADAVQAMLKAAMAIHTGVAECVALVYGNDQRTGGTAYGGPNAMGGDRHLAYTYYAPWGLTSQGALYALLANRYLAITGLTERDLGQVALAQRAFAGLNPNAVMREPLTMDDYLAGRYICEPLRLYDYCLVNDGGVALIVTTVERARALNRPAVLLRGIGRSDHNREATSLRPRLEQFYRPAQRQAAEQVYAMAGLGPSDVDVLQVYDSFSIHVPLALEGFGFCADAAKLLNSGDLGPGGRLPVNTSGGHLSGSYMQGWGHQVECVRQLREEAGDRQIPGARTAQYISDVAGKVTSLIYGVRP</sequence>
<dbReference type="InterPro" id="IPR055140">
    <property type="entry name" value="Thiolase_C_2"/>
</dbReference>